<evidence type="ECO:0000256" key="3">
    <source>
        <dbReference type="ARBA" id="ARBA00022741"/>
    </source>
</evidence>
<dbReference type="PROSITE" id="PS00211">
    <property type="entry name" value="ABC_TRANSPORTER_1"/>
    <property type="match status" value="1"/>
</dbReference>
<gene>
    <name evidence="6" type="ORF">ACFSUC_05695</name>
</gene>
<protein>
    <submittedName>
        <fullName evidence="6">ABC transporter ATP-binding protein</fullName>
    </submittedName>
</protein>
<evidence type="ECO:0000313" key="7">
    <source>
        <dbReference type="Proteomes" id="UP001597497"/>
    </source>
</evidence>
<keyword evidence="4 6" id="KW-0067">ATP-binding</keyword>
<evidence type="ECO:0000259" key="5">
    <source>
        <dbReference type="PROSITE" id="PS50893"/>
    </source>
</evidence>
<dbReference type="InterPro" id="IPR017871">
    <property type="entry name" value="ABC_transporter-like_CS"/>
</dbReference>
<dbReference type="SMART" id="SM00382">
    <property type="entry name" value="AAA"/>
    <property type="match status" value="1"/>
</dbReference>
<accession>A0ABW5R923</accession>
<evidence type="ECO:0000256" key="1">
    <source>
        <dbReference type="ARBA" id="ARBA00005417"/>
    </source>
</evidence>
<keyword evidence="3" id="KW-0547">Nucleotide-binding</keyword>
<feature type="domain" description="ABC transporter" evidence="5">
    <location>
        <begin position="6"/>
        <end position="233"/>
    </location>
</feature>
<dbReference type="EMBL" id="JBHUMM010000009">
    <property type="protein sequence ID" value="MFD2671094.1"/>
    <property type="molecule type" value="Genomic_DNA"/>
</dbReference>
<dbReference type="InterPro" id="IPR003593">
    <property type="entry name" value="AAA+_ATPase"/>
</dbReference>
<proteinExistence type="inferred from homology"/>
<sequence length="303" mass="33691">MSTPVIQTHQLCKSFGSFQAVHNLNLTVKAGHIYGFLGPNGAGKSTTIRMLLGLIRPTAGHIEIFGTSLQSNRIPILRQIGSMVEAPSYYGHLTANENLQVSCKLLGLPQTEIDRVLEIVRLISSRHKLVKAFSLGMKQRLGIAQALLGSPKLLILDEPTNGLDPAGIHEIRALIQRLPQESDITILLSSHLLSEMELMASDLGIIHQGRLIFQGSIQSLRDKGKSELRLKAYPSEKATRLLEEIGLRTWLRNDQIILQNQQIDPASINQFLIHHHIEVSHLSQYHDSLEDIFLTLTGKEPQP</sequence>
<dbReference type="Proteomes" id="UP001597497">
    <property type="component" value="Unassembled WGS sequence"/>
</dbReference>
<keyword evidence="2" id="KW-0813">Transport</keyword>
<dbReference type="CDD" id="cd03268">
    <property type="entry name" value="ABC_BcrA_bacitracin_resist"/>
    <property type="match status" value="1"/>
</dbReference>
<reference evidence="7" key="1">
    <citation type="journal article" date="2019" name="Int. J. Syst. Evol. Microbiol.">
        <title>The Global Catalogue of Microorganisms (GCM) 10K type strain sequencing project: providing services to taxonomists for standard genome sequencing and annotation.</title>
        <authorList>
            <consortium name="The Broad Institute Genomics Platform"/>
            <consortium name="The Broad Institute Genome Sequencing Center for Infectious Disease"/>
            <person name="Wu L."/>
            <person name="Ma J."/>
        </authorList>
    </citation>
    <scope>NUCLEOTIDE SEQUENCE [LARGE SCALE GENOMIC DNA]</scope>
    <source>
        <strain evidence="7">KCTC 33676</strain>
    </source>
</reference>
<keyword evidence="7" id="KW-1185">Reference proteome</keyword>
<dbReference type="GO" id="GO:0005524">
    <property type="term" value="F:ATP binding"/>
    <property type="evidence" value="ECO:0007669"/>
    <property type="project" value="UniProtKB-KW"/>
</dbReference>
<name>A0ABW5R923_9BACL</name>
<dbReference type="InterPro" id="IPR003439">
    <property type="entry name" value="ABC_transporter-like_ATP-bd"/>
</dbReference>
<dbReference type="InterPro" id="IPR027417">
    <property type="entry name" value="P-loop_NTPase"/>
</dbReference>
<evidence type="ECO:0000313" key="6">
    <source>
        <dbReference type="EMBL" id="MFD2671094.1"/>
    </source>
</evidence>
<dbReference type="Gene3D" id="3.40.50.300">
    <property type="entry name" value="P-loop containing nucleotide triphosphate hydrolases"/>
    <property type="match status" value="1"/>
</dbReference>
<evidence type="ECO:0000256" key="4">
    <source>
        <dbReference type="ARBA" id="ARBA00022840"/>
    </source>
</evidence>
<dbReference type="SUPFAM" id="SSF52540">
    <property type="entry name" value="P-loop containing nucleoside triphosphate hydrolases"/>
    <property type="match status" value="1"/>
</dbReference>
<comment type="caution">
    <text evidence="6">The sequence shown here is derived from an EMBL/GenBank/DDBJ whole genome shotgun (WGS) entry which is preliminary data.</text>
</comment>
<evidence type="ECO:0000256" key="2">
    <source>
        <dbReference type="ARBA" id="ARBA00022448"/>
    </source>
</evidence>
<dbReference type="Pfam" id="PF00005">
    <property type="entry name" value="ABC_tran"/>
    <property type="match status" value="1"/>
</dbReference>
<dbReference type="PANTHER" id="PTHR43335:SF4">
    <property type="entry name" value="ABC TRANSPORTER, ATP-BINDING PROTEIN"/>
    <property type="match status" value="1"/>
</dbReference>
<organism evidence="6 7">
    <name type="scientific">Marinicrinis sediminis</name>
    <dbReference type="NCBI Taxonomy" id="1652465"/>
    <lineage>
        <taxon>Bacteria</taxon>
        <taxon>Bacillati</taxon>
        <taxon>Bacillota</taxon>
        <taxon>Bacilli</taxon>
        <taxon>Bacillales</taxon>
        <taxon>Paenibacillaceae</taxon>
    </lineage>
</organism>
<comment type="similarity">
    <text evidence="1">Belongs to the ABC transporter superfamily.</text>
</comment>
<dbReference type="PROSITE" id="PS50893">
    <property type="entry name" value="ABC_TRANSPORTER_2"/>
    <property type="match status" value="1"/>
</dbReference>
<dbReference type="RefSeq" id="WP_379928527.1">
    <property type="nucleotide sequence ID" value="NZ_JBHUMM010000009.1"/>
</dbReference>
<dbReference type="PANTHER" id="PTHR43335">
    <property type="entry name" value="ABC TRANSPORTER, ATP-BINDING PROTEIN"/>
    <property type="match status" value="1"/>
</dbReference>